<dbReference type="AlphaFoldDB" id="A0ABD3M492"/>
<feature type="signal peptide" evidence="1">
    <location>
        <begin position="1"/>
        <end position="23"/>
    </location>
</feature>
<dbReference type="InterPro" id="IPR013978">
    <property type="entry name" value="MEKHLA"/>
</dbReference>
<evidence type="ECO:0000313" key="3">
    <source>
        <dbReference type="EMBL" id="KAL3758855.1"/>
    </source>
</evidence>
<comment type="caution">
    <text evidence="3">The sequence shown here is derived from an EMBL/GenBank/DDBJ whole genome shotgun (WGS) entry which is preliminary data.</text>
</comment>
<dbReference type="EMBL" id="JALLBG020000216">
    <property type="protein sequence ID" value="KAL3758855.1"/>
    <property type="molecule type" value="Genomic_DNA"/>
</dbReference>
<protein>
    <recommendedName>
        <fullName evidence="2">MEKHLA domain-containing protein</fullName>
    </recommendedName>
</protein>
<gene>
    <name evidence="3" type="ORF">ACHAWU_003127</name>
</gene>
<accession>A0ABD3M492</accession>
<organism evidence="3 4">
    <name type="scientific">Discostella pseudostelligera</name>
    <dbReference type="NCBI Taxonomy" id="259834"/>
    <lineage>
        <taxon>Eukaryota</taxon>
        <taxon>Sar</taxon>
        <taxon>Stramenopiles</taxon>
        <taxon>Ochrophyta</taxon>
        <taxon>Bacillariophyta</taxon>
        <taxon>Coscinodiscophyceae</taxon>
        <taxon>Thalassiosirophycidae</taxon>
        <taxon>Stephanodiscales</taxon>
        <taxon>Stephanodiscaceae</taxon>
        <taxon>Discostella</taxon>
    </lineage>
</organism>
<evidence type="ECO:0000259" key="2">
    <source>
        <dbReference type="Pfam" id="PF08670"/>
    </source>
</evidence>
<reference evidence="3 4" key="1">
    <citation type="submission" date="2024-10" db="EMBL/GenBank/DDBJ databases">
        <title>Updated reference genomes for cyclostephanoid diatoms.</title>
        <authorList>
            <person name="Roberts W.R."/>
            <person name="Alverson A.J."/>
        </authorList>
    </citation>
    <scope>NUCLEOTIDE SEQUENCE [LARGE SCALE GENOMIC DNA]</scope>
    <source>
        <strain evidence="3 4">AJA232-27</strain>
    </source>
</reference>
<feature type="domain" description="MEKHLA" evidence="2">
    <location>
        <begin position="137"/>
        <end position="242"/>
    </location>
</feature>
<keyword evidence="4" id="KW-1185">Reference proteome</keyword>
<dbReference type="Pfam" id="PF08670">
    <property type="entry name" value="MEKHLA"/>
    <property type="match status" value="1"/>
</dbReference>
<evidence type="ECO:0000256" key="1">
    <source>
        <dbReference type="SAM" id="SignalP"/>
    </source>
</evidence>
<keyword evidence="1" id="KW-0732">Signal</keyword>
<dbReference type="Proteomes" id="UP001530293">
    <property type="component" value="Unassembled WGS sequence"/>
</dbReference>
<name>A0ABD3M492_9STRA</name>
<sequence length="276" mass="31308">MMPAHYICYWCLILLIASRTITSALVITSPFARPIFSSVHCDSDSSPCRRRWNRPPLSASTNSNDNSIDDLPSHYTSQPVLSWLSKMATSYKLERGEELLDVILRESSSELRTLALEAATTPLLRLAIACATTNLPMASHDFLRDPNRIAIYNYGNLAFLHGFGYEWEEFIQLPSSKCVETPGEVEERQRLLDAVLLKQANTMVNSDNCDDEASKYDNLIRVRKDGRKILLKGVNLWNVYDDISLDNTDIVRARIKSGELKAIGQAVWIRYVEYLD</sequence>
<proteinExistence type="predicted"/>
<evidence type="ECO:0000313" key="4">
    <source>
        <dbReference type="Proteomes" id="UP001530293"/>
    </source>
</evidence>
<feature type="chain" id="PRO_5044846222" description="MEKHLA domain-containing protein" evidence="1">
    <location>
        <begin position="24"/>
        <end position="276"/>
    </location>
</feature>